<protein>
    <submittedName>
        <fullName evidence="2">Uncharacterized protein</fullName>
    </submittedName>
</protein>
<accession>A0A699JG13</accession>
<reference evidence="2" key="1">
    <citation type="journal article" date="2019" name="Sci. Rep.">
        <title>Draft genome of Tanacetum cinerariifolium, the natural source of mosquito coil.</title>
        <authorList>
            <person name="Yamashiro T."/>
            <person name="Shiraishi A."/>
            <person name="Satake H."/>
            <person name="Nakayama K."/>
        </authorList>
    </citation>
    <scope>NUCLEOTIDE SEQUENCE</scope>
</reference>
<proteinExistence type="predicted"/>
<evidence type="ECO:0000313" key="2">
    <source>
        <dbReference type="EMBL" id="GFA35417.1"/>
    </source>
</evidence>
<feature type="compositionally biased region" description="Basic and acidic residues" evidence="1">
    <location>
        <begin position="101"/>
        <end position="111"/>
    </location>
</feature>
<organism evidence="2">
    <name type="scientific">Tanacetum cinerariifolium</name>
    <name type="common">Dalmatian daisy</name>
    <name type="synonym">Chrysanthemum cinerariifolium</name>
    <dbReference type="NCBI Taxonomy" id="118510"/>
    <lineage>
        <taxon>Eukaryota</taxon>
        <taxon>Viridiplantae</taxon>
        <taxon>Streptophyta</taxon>
        <taxon>Embryophyta</taxon>
        <taxon>Tracheophyta</taxon>
        <taxon>Spermatophyta</taxon>
        <taxon>Magnoliopsida</taxon>
        <taxon>eudicotyledons</taxon>
        <taxon>Gunneridae</taxon>
        <taxon>Pentapetalae</taxon>
        <taxon>asterids</taxon>
        <taxon>campanulids</taxon>
        <taxon>Asterales</taxon>
        <taxon>Asteraceae</taxon>
        <taxon>Asteroideae</taxon>
        <taxon>Anthemideae</taxon>
        <taxon>Anthemidinae</taxon>
        <taxon>Tanacetum</taxon>
    </lineage>
</organism>
<dbReference type="EMBL" id="BKCJ010409690">
    <property type="protein sequence ID" value="GFA35417.1"/>
    <property type="molecule type" value="Genomic_DNA"/>
</dbReference>
<feature type="region of interest" description="Disordered" evidence="1">
    <location>
        <begin position="89"/>
        <end position="111"/>
    </location>
</feature>
<dbReference type="AlphaFoldDB" id="A0A699JG13"/>
<name>A0A699JG13_TANCI</name>
<gene>
    <name evidence="2" type="ORF">Tci_607389</name>
</gene>
<sequence length="111" mass="12723">MLEEIVEVESSVVVMKPFKKPGLKINRMSQLLLEGPSLNADVEVPTYGFEEAANEEYDGNLEGLIQMDVEEGYDLDDFDMDIDRDSDIETSSKRKKALRTLRREHEKNISQ</sequence>
<evidence type="ECO:0000256" key="1">
    <source>
        <dbReference type="SAM" id="MobiDB-lite"/>
    </source>
</evidence>
<comment type="caution">
    <text evidence="2">The sequence shown here is derived from an EMBL/GenBank/DDBJ whole genome shotgun (WGS) entry which is preliminary data.</text>
</comment>